<dbReference type="Proteomes" id="UP000078492">
    <property type="component" value="Unassembled WGS sequence"/>
</dbReference>
<dbReference type="EMBL" id="KQ978811">
    <property type="protein sequence ID" value="KYN28182.1"/>
    <property type="molecule type" value="Genomic_DNA"/>
</dbReference>
<sequence length="137" mass="14955">MALLCSYTCISYYPLLDYSGYDRVCVEACIGLSYKALGRFLLGFGSSSSPEKIVSVMIGSLEESAVFSTICFSGSTIGLKCLSNAMSSSILPVFKARYFLRIESLVFAISFATFSRYFLGDRGINPLDAACREHDIA</sequence>
<name>A0A151JP41_9HYME</name>
<evidence type="ECO:0000313" key="2">
    <source>
        <dbReference type="Proteomes" id="UP000078492"/>
    </source>
</evidence>
<proteinExistence type="predicted"/>
<accession>A0A151JP41</accession>
<dbReference type="AlphaFoldDB" id="A0A151JP41"/>
<protein>
    <submittedName>
        <fullName evidence="1">Uncharacterized protein</fullName>
    </submittedName>
</protein>
<evidence type="ECO:0000313" key="1">
    <source>
        <dbReference type="EMBL" id="KYN28182.1"/>
    </source>
</evidence>
<organism evidence="1 2">
    <name type="scientific">Trachymyrmex cornetzi</name>
    <dbReference type="NCBI Taxonomy" id="471704"/>
    <lineage>
        <taxon>Eukaryota</taxon>
        <taxon>Metazoa</taxon>
        <taxon>Ecdysozoa</taxon>
        <taxon>Arthropoda</taxon>
        <taxon>Hexapoda</taxon>
        <taxon>Insecta</taxon>
        <taxon>Pterygota</taxon>
        <taxon>Neoptera</taxon>
        <taxon>Endopterygota</taxon>
        <taxon>Hymenoptera</taxon>
        <taxon>Apocrita</taxon>
        <taxon>Aculeata</taxon>
        <taxon>Formicoidea</taxon>
        <taxon>Formicidae</taxon>
        <taxon>Myrmicinae</taxon>
        <taxon>Trachymyrmex</taxon>
    </lineage>
</organism>
<keyword evidence="2" id="KW-1185">Reference proteome</keyword>
<gene>
    <name evidence="1" type="ORF">ALC57_02404</name>
</gene>
<reference evidence="1 2" key="1">
    <citation type="submission" date="2015-09" db="EMBL/GenBank/DDBJ databases">
        <title>Trachymyrmex cornetzi WGS genome.</title>
        <authorList>
            <person name="Nygaard S."/>
            <person name="Hu H."/>
            <person name="Boomsma J."/>
            <person name="Zhang G."/>
        </authorList>
    </citation>
    <scope>NUCLEOTIDE SEQUENCE [LARGE SCALE GENOMIC DNA]</scope>
    <source>
        <strain evidence="1">Tcor2-1</strain>
        <tissue evidence="1">Whole body</tissue>
    </source>
</reference>